<proteinExistence type="predicted"/>
<dbReference type="Proteomes" id="UP000821845">
    <property type="component" value="Chromosome 4"/>
</dbReference>
<sequence length="305" mass="34390">MLQLQRVALVTHYKALTRLVRLGDPFVDVLFREVLGACRERIARIFGTCPDIIEAAQVKVALKKGSVAWWKSHTDKYSSKDLFAHKGQFTAKSGLAHDSKQLKDGDRIRALRLRTNLYPTRALSNKHAADPAARACRRCAQRPETAFHILQERPSVHLPRTERHNFLTKNVVRMVKEKKPQAVVSTDRLLTTKDNVRLHPDLVVEEGNHVTIVDFAVTWDANEGMLIRMCAAKRTKYAALKEVFPGRQVHVFGMAFSARSMICRETLRAGEAPSLSKRDVGRLSTRTLLGSLIVLSRFSQLVCST</sequence>
<protein>
    <submittedName>
        <fullName evidence="1">Uncharacterized protein</fullName>
    </submittedName>
</protein>
<gene>
    <name evidence="1" type="ORF">HPB50_015777</name>
</gene>
<accession>A0ACB7SI90</accession>
<comment type="caution">
    <text evidence="1">The sequence shown here is derived from an EMBL/GenBank/DDBJ whole genome shotgun (WGS) entry which is preliminary data.</text>
</comment>
<dbReference type="EMBL" id="CM023484">
    <property type="protein sequence ID" value="KAH6933499.1"/>
    <property type="molecule type" value="Genomic_DNA"/>
</dbReference>
<name>A0ACB7SI90_HYAAI</name>
<evidence type="ECO:0000313" key="1">
    <source>
        <dbReference type="EMBL" id="KAH6933499.1"/>
    </source>
</evidence>
<keyword evidence="2" id="KW-1185">Reference proteome</keyword>
<organism evidence="1 2">
    <name type="scientific">Hyalomma asiaticum</name>
    <name type="common">Tick</name>
    <dbReference type="NCBI Taxonomy" id="266040"/>
    <lineage>
        <taxon>Eukaryota</taxon>
        <taxon>Metazoa</taxon>
        <taxon>Ecdysozoa</taxon>
        <taxon>Arthropoda</taxon>
        <taxon>Chelicerata</taxon>
        <taxon>Arachnida</taxon>
        <taxon>Acari</taxon>
        <taxon>Parasitiformes</taxon>
        <taxon>Ixodida</taxon>
        <taxon>Ixodoidea</taxon>
        <taxon>Ixodidae</taxon>
        <taxon>Hyalomminae</taxon>
        <taxon>Hyalomma</taxon>
    </lineage>
</organism>
<reference evidence="1" key="1">
    <citation type="submission" date="2020-05" db="EMBL/GenBank/DDBJ databases">
        <title>Large-scale comparative analyses of tick genomes elucidate their genetic diversity and vector capacities.</title>
        <authorList>
            <person name="Jia N."/>
            <person name="Wang J."/>
            <person name="Shi W."/>
            <person name="Du L."/>
            <person name="Sun Y."/>
            <person name="Zhan W."/>
            <person name="Jiang J."/>
            <person name="Wang Q."/>
            <person name="Zhang B."/>
            <person name="Ji P."/>
            <person name="Sakyi L.B."/>
            <person name="Cui X."/>
            <person name="Yuan T."/>
            <person name="Jiang B."/>
            <person name="Yang W."/>
            <person name="Lam T.T.-Y."/>
            <person name="Chang Q."/>
            <person name="Ding S."/>
            <person name="Wang X."/>
            <person name="Zhu J."/>
            <person name="Ruan X."/>
            <person name="Zhao L."/>
            <person name="Wei J."/>
            <person name="Que T."/>
            <person name="Du C."/>
            <person name="Cheng J."/>
            <person name="Dai P."/>
            <person name="Han X."/>
            <person name="Huang E."/>
            <person name="Gao Y."/>
            <person name="Liu J."/>
            <person name="Shao H."/>
            <person name="Ye R."/>
            <person name="Li L."/>
            <person name="Wei W."/>
            <person name="Wang X."/>
            <person name="Wang C."/>
            <person name="Yang T."/>
            <person name="Huo Q."/>
            <person name="Li W."/>
            <person name="Guo W."/>
            <person name="Chen H."/>
            <person name="Zhou L."/>
            <person name="Ni X."/>
            <person name="Tian J."/>
            <person name="Zhou Y."/>
            <person name="Sheng Y."/>
            <person name="Liu T."/>
            <person name="Pan Y."/>
            <person name="Xia L."/>
            <person name="Li J."/>
            <person name="Zhao F."/>
            <person name="Cao W."/>
        </authorList>
    </citation>
    <scope>NUCLEOTIDE SEQUENCE</scope>
    <source>
        <strain evidence="1">Hyas-2018</strain>
    </source>
</reference>
<evidence type="ECO:0000313" key="2">
    <source>
        <dbReference type="Proteomes" id="UP000821845"/>
    </source>
</evidence>